<gene>
    <name evidence="4" type="ORF">R4Z09_17495</name>
</gene>
<evidence type="ECO:0000313" key="4">
    <source>
        <dbReference type="EMBL" id="WVX79100.1"/>
    </source>
</evidence>
<name>A0ABZ2CB12_9BACI</name>
<dbReference type="Gene3D" id="2.40.420.20">
    <property type="match status" value="1"/>
</dbReference>
<accession>A0ABZ2CB12</accession>
<feature type="domain" description="AprE-like beta-barrel" evidence="3">
    <location>
        <begin position="137"/>
        <end position="209"/>
    </location>
</feature>
<dbReference type="SUPFAM" id="SSF51230">
    <property type="entry name" value="Single hybrid motif"/>
    <property type="match status" value="1"/>
</dbReference>
<protein>
    <submittedName>
        <fullName evidence="4">HlyD family efflux transporter periplasmic adaptor subunit</fullName>
    </submittedName>
</protein>
<sequence length="294" mass="32076">MNSIQKKSGKKKVMILSIVGVLLLSLVAVFVFAPKGAGAFEEEKAEKADITTYYSFTGAVEAPKKQNVISQKEMHIEEVLVNEGDLVKTGDVLLRNAEGEEIKAEIDGEVSKLFTKSNSHALKGSQLMDIVDYSQLQIKVKVDEYDLKYVTVGQRVDVRMNALGKDMKGTVQSVSKEAINENGISYFTAMIDFEEDPAIRLGMSAEVKILKHKAVDATTVSMKAIQFDSKNRPYILKGSEKGEPAKQYVEIGIHDGTIIEIKSGIRLGEVVMVPNTTSENNSDAAASMHGGGNQ</sequence>
<keyword evidence="5" id="KW-1185">Reference proteome</keyword>
<dbReference type="PANTHER" id="PTHR32347:SF14">
    <property type="entry name" value="EFFLUX SYSTEM COMPONENT YKNX-RELATED"/>
    <property type="match status" value="1"/>
</dbReference>
<organism evidence="4 5">
    <name type="scientific">Niallia oryzisoli</name>
    <dbReference type="NCBI Taxonomy" id="1737571"/>
    <lineage>
        <taxon>Bacteria</taxon>
        <taxon>Bacillati</taxon>
        <taxon>Bacillota</taxon>
        <taxon>Bacilli</taxon>
        <taxon>Bacillales</taxon>
        <taxon>Bacillaceae</taxon>
        <taxon>Niallia</taxon>
    </lineage>
</organism>
<keyword evidence="2" id="KW-0175">Coiled coil</keyword>
<evidence type="ECO:0000256" key="1">
    <source>
        <dbReference type="ARBA" id="ARBA00004196"/>
    </source>
</evidence>
<reference evidence="4 5" key="1">
    <citation type="submission" date="2023-10" db="EMBL/GenBank/DDBJ databases">
        <title>Niallia locisalis sp.nov. isolated from a salt pond sample.</title>
        <authorList>
            <person name="Li X.-J."/>
            <person name="Dong L."/>
        </authorList>
    </citation>
    <scope>NUCLEOTIDE SEQUENCE [LARGE SCALE GENOMIC DNA]</scope>
    <source>
        <strain evidence="4 5">DSM 29761</strain>
    </source>
</reference>
<dbReference type="EMBL" id="CP137640">
    <property type="protein sequence ID" value="WVX79100.1"/>
    <property type="molecule type" value="Genomic_DNA"/>
</dbReference>
<dbReference type="PANTHER" id="PTHR32347">
    <property type="entry name" value="EFFLUX SYSTEM COMPONENT YKNX-RELATED"/>
    <property type="match status" value="1"/>
</dbReference>
<dbReference type="InterPro" id="IPR058982">
    <property type="entry name" value="Beta-barrel_AprE"/>
</dbReference>
<dbReference type="Proteomes" id="UP001357223">
    <property type="component" value="Chromosome"/>
</dbReference>
<evidence type="ECO:0000313" key="5">
    <source>
        <dbReference type="Proteomes" id="UP001357223"/>
    </source>
</evidence>
<dbReference type="Pfam" id="PF26002">
    <property type="entry name" value="Beta-barrel_AprE"/>
    <property type="match status" value="1"/>
</dbReference>
<comment type="subcellular location">
    <subcellularLocation>
        <location evidence="1">Cell envelope</location>
    </subcellularLocation>
</comment>
<proteinExistence type="predicted"/>
<dbReference type="InterPro" id="IPR050465">
    <property type="entry name" value="UPF0194_transport"/>
</dbReference>
<dbReference type="Gene3D" id="2.40.50.100">
    <property type="match status" value="1"/>
</dbReference>
<dbReference type="RefSeq" id="WP_338448033.1">
    <property type="nucleotide sequence ID" value="NZ_CP137640.1"/>
</dbReference>
<evidence type="ECO:0000259" key="3">
    <source>
        <dbReference type="Pfam" id="PF26002"/>
    </source>
</evidence>
<evidence type="ECO:0000256" key="2">
    <source>
        <dbReference type="ARBA" id="ARBA00023054"/>
    </source>
</evidence>
<dbReference type="Gene3D" id="2.40.30.170">
    <property type="match status" value="1"/>
</dbReference>
<dbReference type="InterPro" id="IPR011053">
    <property type="entry name" value="Single_hybrid_motif"/>
</dbReference>